<organism evidence="4 5">
    <name type="scientific">Chthoniobacter flavus Ellin428</name>
    <dbReference type="NCBI Taxonomy" id="497964"/>
    <lineage>
        <taxon>Bacteria</taxon>
        <taxon>Pseudomonadati</taxon>
        <taxon>Verrucomicrobiota</taxon>
        <taxon>Spartobacteria</taxon>
        <taxon>Chthoniobacterales</taxon>
        <taxon>Chthoniobacteraceae</taxon>
        <taxon>Chthoniobacter</taxon>
    </lineage>
</organism>
<protein>
    <recommendedName>
        <fullName evidence="3">ThuA-like domain-containing protein</fullName>
    </recommendedName>
</protein>
<comment type="caution">
    <text evidence="4">The sequence shown here is derived from an EMBL/GenBank/DDBJ whole genome shotgun (WGS) entry which is preliminary data.</text>
</comment>
<dbReference type="Proteomes" id="UP000005824">
    <property type="component" value="Unassembled WGS sequence"/>
</dbReference>
<evidence type="ECO:0000313" key="4">
    <source>
        <dbReference type="EMBL" id="EDY19862.1"/>
    </source>
</evidence>
<evidence type="ECO:0000256" key="1">
    <source>
        <dbReference type="SAM" id="MobiDB-lite"/>
    </source>
</evidence>
<evidence type="ECO:0000256" key="2">
    <source>
        <dbReference type="SAM" id="SignalP"/>
    </source>
</evidence>
<dbReference type="STRING" id="497964.CfE428DRAFT_2451"/>
<reference evidence="4 5" key="1">
    <citation type="journal article" date="2011" name="J. Bacteriol.">
        <title>Genome sequence of Chthoniobacter flavus Ellin428, an aerobic heterotrophic soil bacterium.</title>
        <authorList>
            <person name="Kant R."/>
            <person name="van Passel M.W."/>
            <person name="Palva A."/>
            <person name="Lucas S."/>
            <person name="Lapidus A."/>
            <person name="Glavina Del Rio T."/>
            <person name="Dalin E."/>
            <person name="Tice H."/>
            <person name="Bruce D."/>
            <person name="Goodwin L."/>
            <person name="Pitluck S."/>
            <person name="Larimer F.W."/>
            <person name="Land M.L."/>
            <person name="Hauser L."/>
            <person name="Sangwan P."/>
            <person name="de Vos W.M."/>
            <person name="Janssen P.H."/>
            <person name="Smidt H."/>
        </authorList>
    </citation>
    <scope>NUCLEOTIDE SEQUENCE [LARGE SCALE GENOMIC DNA]</scope>
    <source>
        <strain evidence="4 5">Ellin428</strain>
    </source>
</reference>
<dbReference type="Pfam" id="PF06283">
    <property type="entry name" value="ThuA"/>
    <property type="match status" value="1"/>
</dbReference>
<feature type="region of interest" description="Disordered" evidence="1">
    <location>
        <begin position="289"/>
        <end position="310"/>
    </location>
</feature>
<feature type="chain" id="PRO_5002802288" description="ThuA-like domain-containing protein" evidence="2">
    <location>
        <begin position="19"/>
        <end position="310"/>
    </location>
</feature>
<accession>B4D0K0</accession>
<dbReference type="InParanoid" id="B4D0K0"/>
<dbReference type="InterPro" id="IPR029010">
    <property type="entry name" value="ThuA-like"/>
</dbReference>
<feature type="domain" description="ThuA-like" evidence="3">
    <location>
        <begin position="86"/>
        <end position="266"/>
    </location>
</feature>
<evidence type="ECO:0000313" key="5">
    <source>
        <dbReference type="Proteomes" id="UP000005824"/>
    </source>
</evidence>
<dbReference type="EMBL" id="ABVL01000006">
    <property type="protein sequence ID" value="EDY19862.1"/>
    <property type="molecule type" value="Genomic_DNA"/>
</dbReference>
<keyword evidence="2" id="KW-0732">Signal</keyword>
<dbReference type="RefSeq" id="WP_006979776.1">
    <property type="nucleotide sequence ID" value="NZ_ABVL01000006.1"/>
</dbReference>
<dbReference type="eggNOG" id="COG3828">
    <property type="taxonomic scope" value="Bacteria"/>
</dbReference>
<dbReference type="InterPro" id="IPR029062">
    <property type="entry name" value="Class_I_gatase-like"/>
</dbReference>
<dbReference type="Gene3D" id="3.40.50.880">
    <property type="match status" value="1"/>
</dbReference>
<dbReference type="SUPFAM" id="SSF52317">
    <property type="entry name" value="Class I glutamine amidotransferase-like"/>
    <property type="match status" value="1"/>
</dbReference>
<sequence precursor="true">MKTTALLTLLALTLFARADLTEEQQRVPREVESPDPKLAKIVLIAGSVSNKPGQHEYFAGCALMMDWLKQTPGVWPVLVSEGWPKNEAILDGAKAIVVYADGGVKLPFLEPARWAHMKKLMDTGTGFVMLHQSVDTPPDHADEMKSWLGAAFTSDIGCRGHWDMEFNDFPPHPILRGVTAFAAPLDGWLYNLHFADGAVPLLSGAVPDKSRTSADAKTHPGRPEVIAWAYQRPNDGRSFAFTGCDLHRNWQIESQRRLVTNGILWTAKMEIPQTGAPVNFSPASITTNLDYKPAPKPKAPASAAAAAPAQ</sequence>
<proteinExistence type="predicted"/>
<dbReference type="AlphaFoldDB" id="B4D0K0"/>
<gene>
    <name evidence="4" type="ORF">CfE428DRAFT_2451</name>
</gene>
<feature type="signal peptide" evidence="2">
    <location>
        <begin position="1"/>
        <end position="18"/>
    </location>
</feature>
<feature type="compositionally biased region" description="Low complexity" evidence="1">
    <location>
        <begin position="299"/>
        <end position="310"/>
    </location>
</feature>
<evidence type="ECO:0000259" key="3">
    <source>
        <dbReference type="Pfam" id="PF06283"/>
    </source>
</evidence>
<name>B4D0K0_9BACT</name>
<keyword evidence="5" id="KW-1185">Reference proteome</keyword>